<dbReference type="Gene3D" id="1.10.10.10">
    <property type="entry name" value="Winged helix-like DNA-binding domain superfamily/Winged helix DNA-binding domain"/>
    <property type="match status" value="1"/>
</dbReference>
<dbReference type="CDD" id="cd00090">
    <property type="entry name" value="HTH_ARSR"/>
    <property type="match status" value="1"/>
</dbReference>
<organism evidence="1 2">
    <name type="scientific">Candidatus Nitrosocosmicus franklandianus</name>
    <dbReference type="NCBI Taxonomy" id="1798806"/>
    <lineage>
        <taxon>Archaea</taxon>
        <taxon>Nitrososphaerota</taxon>
        <taxon>Nitrososphaeria</taxon>
        <taxon>Nitrososphaerales</taxon>
        <taxon>Nitrososphaeraceae</taxon>
        <taxon>Candidatus Nitrosocosmicus</taxon>
    </lineage>
</organism>
<evidence type="ECO:0000313" key="2">
    <source>
        <dbReference type="Proteomes" id="UP000294299"/>
    </source>
</evidence>
<dbReference type="KEGG" id="nfn:NFRAN_1972"/>
<dbReference type="Proteomes" id="UP000294299">
    <property type="component" value="Chromosome NFRAN"/>
</dbReference>
<proteinExistence type="predicted"/>
<dbReference type="InterPro" id="IPR011991">
    <property type="entry name" value="ArsR-like_HTH"/>
</dbReference>
<reference evidence="1 2" key="1">
    <citation type="submission" date="2019-02" db="EMBL/GenBank/DDBJ databases">
        <authorList>
            <person name="Lehtovirta-Morley E L."/>
        </authorList>
    </citation>
    <scope>NUCLEOTIDE SEQUENCE [LARGE SCALE GENOMIC DNA]</scope>
    <source>
        <strain evidence="1">NFRAN1</strain>
    </source>
</reference>
<dbReference type="InterPro" id="IPR036388">
    <property type="entry name" value="WH-like_DNA-bd_sf"/>
</dbReference>
<name>A0A484IBY4_9ARCH</name>
<protein>
    <recommendedName>
        <fullName evidence="3">HTH marR-type domain-containing protein</fullName>
    </recommendedName>
</protein>
<keyword evidence="2" id="KW-1185">Reference proteome</keyword>
<gene>
    <name evidence="1" type="ORF">NFRAN_1972</name>
</gene>
<evidence type="ECO:0008006" key="3">
    <source>
        <dbReference type="Google" id="ProtNLM"/>
    </source>
</evidence>
<accession>A0A484IBY4</accession>
<dbReference type="AlphaFoldDB" id="A0A484IBY4"/>
<dbReference type="EMBL" id="LR216287">
    <property type="protein sequence ID" value="VFJ14294.1"/>
    <property type="molecule type" value="Genomic_DNA"/>
</dbReference>
<dbReference type="InterPro" id="IPR036390">
    <property type="entry name" value="WH_DNA-bd_sf"/>
</dbReference>
<sequence length="311" mass="36602">MKHGLDYSMQVSSLLIPKSFDNIDDPYLGRLKDSSVYSETFNKTGNWMISEITIDDLQKPSSRLNKEEYYYDNNTHDDYILSIKDLHRMDKKILWLLTEQPWSTYSFKALVRKLGIHQQTLSRSLRRLVDLSIIEKSPAGYRLNKMNASSILSLIENSTLDLFDQDESLLEKPNRLKKQRKFNQILQIYLPVKVDVNQVVNRLSRKWFGNLRWLGLVKKDTGYRLEWIVSDKHTDDDLFRINVTIVSEYVIVESDAETEGDKIEAMSYSNKLVGEIIREFKRDLAENPETKKTYPQVFARDIKYNVDKKRQ</sequence>
<dbReference type="SUPFAM" id="SSF46785">
    <property type="entry name" value="Winged helix' DNA-binding domain"/>
    <property type="match status" value="1"/>
</dbReference>
<evidence type="ECO:0000313" key="1">
    <source>
        <dbReference type="EMBL" id="VFJ14294.1"/>
    </source>
</evidence>